<dbReference type="SUPFAM" id="SSF56399">
    <property type="entry name" value="ADP-ribosylation"/>
    <property type="match status" value="1"/>
</dbReference>
<comment type="caution">
    <text evidence="5">The sequence shown here is derived from an EMBL/GenBank/DDBJ whole genome shotgun (WGS) entry which is preliminary data.</text>
</comment>
<evidence type="ECO:0000256" key="2">
    <source>
        <dbReference type="ARBA" id="ARBA00023242"/>
    </source>
</evidence>
<dbReference type="Gramene" id="PRQ31013">
    <property type="protein sequence ID" value="PRQ31013"/>
    <property type="gene ID" value="RchiOBHm_Chr5g0030821"/>
</dbReference>
<evidence type="ECO:0000313" key="6">
    <source>
        <dbReference type="Proteomes" id="UP000238479"/>
    </source>
</evidence>
<keyword evidence="6" id="KW-1185">Reference proteome</keyword>
<dbReference type="InterPro" id="IPR044964">
    <property type="entry name" value="RCD1/SRO1-5"/>
</dbReference>
<dbReference type="InterPro" id="IPR022003">
    <property type="entry name" value="RST"/>
</dbReference>
<dbReference type="STRING" id="74649.A0A2P6QA16"/>
<feature type="region of interest" description="Disordered" evidence="3">
    <location>
        <begin position="1"/>
        <end position="64"/>
    </location>
</feature>
<dbReference type="Proteomes" id="UP000238479">
    <property type="component" value="Chromosome 5"/>
</dbReference>
<evidence type="ECO:0000259" key="4">
    <source>
        <dbReference type="Pfam" id="PF12174"/>
    </source>
</evidence>
<dbReference type="PANTHER" id="PTHR32263">
    <property type="entry name" value="INACTIVE POLY [ADP-RIBOSE] POLYMERASE SRO4-RELATED"/>
    <property type="match status" value="1"/>
</dbReference>
<sequence>MDQTQIVENEASGSNVDITEVEKHQDSVSGAGAAEADPKADKNANESGSGPSGSGSSDPDPFRVFTQDGTMLRVRGASADLIIVKRNFLSGMALAAGETTVVAVHKYPASNLTHRARFQAFRGFLAETVHKYGGIVQNAHLKTALYGGSRDEIAQILVHGFSAANANGGAHGCVQLVPAAHSLDAALFCEVDEAELRHVLVCRVIMGRVQFVPDGSNHVGPDFDTGCDSFTDARTLYVPAGSANSRICADFVISFRAPSCLWDYATYATQASGGFVGASSRGPRPQELPINLFAVLDRLASFVTPLQMTIAVELFWKYKGNNMGRHELIRQLRLMVGEEALVAAAKASASVNN</sequence>
<gene>
    <name evidence="5" type="ORF">RchiOBHm_Chr5g0030821</name>
</gene>
<dbReference type="OMA" id="IAVELFW"/>
<keyword evidence="2" id="KW-0539">Nucleus</keyword>
<dbReference type="Gene3D" id="3.90.228.10">
    <property type="match status" value="1"/>
</dbReference>
<evidence type="ECO:0000256" key="1">
    <source>
        <dbReference type="ARBA" id="ARBA00004123"/>
    </source>
</evidence>
<reference evidence="5 6" key="1">
    <citation type="journal article" date="2018" name="Nat. Genet.">
        <title>The Rosa genome provides new insights in the design of modern roses.</title>
        <authorList>
            <person name="Bendahmane M."/>
        </authorList>
    </citation>
    <scope>NUCLEOTIDE SEQUENCE [LARGE SCALE GENOMIC DNA]</scope>
    <source>
        <strain evidence="6">cv. Old Blush</strain>
    </source>
</reference>
<dbReference type="OrthoDB" id="6133115at2759"/>
<dbReference type="PANTHER" id="PTHR32263:SF14">
    <property type="entry name" value="INACTIVE POLY [ADP-RIBOSE] POLYMERASE SRO2-RELATED"/>
    <property type="match status" value="1"/>
</dbReference>
<dbReference type="AlphaFoldDB" id="A0A2P6QA16"/>
<feature type="compositionally biased region" description="Polar residues" evidence="3">
    <location>
        <begin position="1"/>
        <end position="17"/>
    </location>
</feature>
<evidence type="ECO:0000256" key="3">
    <source>
        <dbReference type="SAM" id="MobiDB-lite"/>
    </source>
</evidence>
<name>A0A2P6QA16_ROSCH</name>
<organism evidence="5 6">
    <name type="scientific">Rosa chinensis</name>
    <name type="common">China rose</name>
    <dbReference type="NCBI Taxonomy" id="74649"/>
    <lineage>
        <taxon>Eukaryota</taxon>
        <taxon>Viridiplantae</taxon>
        <taxon>Streptophyta</taxon>
        <taxon>Embryophyta</taxon>
        <taxon>Tracheophyta</taxon>
        <taxon>Spermatophyta</taxon>
        <taxon>Magnoliopsida</taxon>
        <taxon>eudicotyledons</taxon>
        <taxon>Gunneridae</taxon>
        <taxon>Pentapetalae</taxon>
        <taxon>rosids</taxon>
        <taxon>fabids</taxon>
        <taxon>Rosales</taxon>
        <taxon>Rosaceae</taxon>
        <taxon>Rosoideae</taxon>
        <taxon>Rosoideae incertae sedis</taxon>
        <taxon>Rosa</taxon>
    </lineage>
</organism>
<dbReference type="EMBL" id="PDCK01000043">
    <property type="protein sequence ID" value="PRQ31013.1"/>
    <property type="molecule type" value="Genomic_DNA"/>
</dbReference>
<accession>A0A2P6QA16</accession>
<dbReference type="Pfam" id="PF12174">
    <property type="entry name" value="RST"/>
    <property type="match status" value="1"/>
</dbReference>
<proteinExistence type="predicted"/>
<comment type="subcellular location">
    <subcellularLocation>
        <location evidence="1">Nucleus</location>
    </subcellularLocation>
</comment>
<protein>
    <submittedName>
        <fullName evidence="5">Putative poly(ADP-ribose) polymerase, catalytic domain, RST domain of plant</fullName>
    </submittedName>
</protein>
<evidence type="ECO:0000313" key="5">
    <source>
        <dbReference type="EMBL" id="PRQ31013.1"/>
    </source>
</evidence>
<dbReference type="GO" id="GO:0005634">
    <property type="term" value="C:nucleus"/>
    <property type="evidence" value="ECO:0007669"/>
    <property type="project" value="UniProtKB-SubCell"/>
</dbReference>
<feature type="domain" description="RST" evidence="4">
    <location>
        <begin position="285"/>
        <end position="346"/>
    </location>
</feature>